<keyword evidence="1" id="KW-0695">RNA-directed DNA polymerase</keyword>
<keyword evidence="1" id="KW-0548">Nucleotidyltransferase</keyword>
<proteinExistence type="predicted"/>
<name>A0A5B6V075_9ROSI</name>
<dbReference type="Proteomes" id="UP000325315">
    <property type="component" value="Unassembled WGS sequence"/>
</dbReference>
<dbReference type="OrthoDB" id="10522669at2759"/>
<evidence type="ECO:0000313" key="2">
    <source>
        <dbReference type="Proteomes" id="UP000325315"/>
    </source>
</evidence>
<dbReference type="GO" id="GO:0003964">
    <property type="term" value="F:RNA-directed DNA polymerase activity"/>
    <property type="evidence" value="ECO:0007669"/>
    <property type="project" value="UniProtKB-KW"/>
</dbReference>
<dbReference type="EMBL" id="SMMG02000009">
    <property type="protein sequence ID" value="KAA3462510.1"/>
    <property type="molecule type" value="Genomic_DNA"/>
</dbReference>
<gene>
    <name evidence="1" type="ORF">EPI10_028991</name>
</gene>
<keyword evidence="2" id="KW-1185">Reference proteome</keyword>
<evidence type="ECO:0000313" key="1">
    <source>
        <dbReference type="EMBL" id="KAA3462510.1"/>
    </source>
</evidence>
<reference evidence="2" key="1">
    <citation type="journal article" date="2019" name="Plant Biotechnol. J.">
        <title>Genome sequencing of the Australian wild diploid species Gossypium australe highlights disease resistance and delayed gland morphogenesis.</title>
        <authorList>
            <person name="Cai Y."/>
            <person name="Cai X."/>
            <person name="Wang Q."/>
            <person name="Wang P."/>
            <person name="Zhang Y."/>
            <person name="Cai C."/>
            <person name="Xu Y."/>
            <person name="Wang K."/>
            <person name="Zhou Z."/>
            <person name="Wang C."/>
            <person name="Geng S."/>
            <person name="Li B."/>
            <person name="Dong Q."/>
            <person name="Hou Y."/>
            <person name="Wang H."/>
            <person name="Ai P."/>
            <person name="Liu Z."/>
            <person name="Yi F."/>
            <person name="Sun M."/>
            <person name="An G."/>
            <person name="Cheng J."/>
            <person name="Zhang Y."/>
            <person name="Shi Q."/>
            <person name="Xie Y."/>
            <person name="Shi X."/>
            <person name="Chang Y."/>
            <person name="Huang F."/>
            <person name="Chen Y."/>
            <person name="Hong S."/>
            <person name="Mi L."/>
            <person name="Sun Q."/>
            <person name="Zhang L."/>
            <person name="Zhou B."/>
            <person name="Peng R."/>
            <person name="Zhang X."/>
            <person name="Liu F."/>
        </authorList>
    </citation>
    <scope>NUCLEOTIDE SEQUENCE [LARGE SCALE GENOMIC DNA]</scope>
    <source>
        <strain evidence="2">cv. PA1801</strain>
    </source>
</reference>
<dbReference type="Gene3D" id="3.30.70.270">
    <property type="match status" value="1"/>
</dbReference>
<accession>A0A5B6V075</accession>
<organism evidence="1 2">
    <name type="scientific">Gossypium australe</name>
    <dbReference type="NCBI Taxonomy" id="47621"/>
    <lineage>
        <taxon>Eukaryota</taxon>
        <taxon>Viridiplantae</taxon>
        <taxon>Streptophyta</taxon>
        <taxon>Embryophyta</taxon>
        <taxon>Tracheophyta</taxon>
        <taxon>Spermatophyta</taxon>
        <taxon>Magnoliopsida</taxon>
        <taxon>eudicotyledons</taxon>
        <taxon>Gunneridae</taxon>
        <taxon>Pentapetalae</taxon>
        <taxon>rosids</taxon>
        <taxon>malvids</taxon>
        <taxon>Malvales</taxon>
        <taxon>Malvaceae</taxon>
        <taxon>Malvoideae</taxon>
        <taxon>Gossypium</taxon>
    </lineage>
</organism>
<dbReference type="SUPFAM" id="SSF56672">
    <property type="entry name" value="DNA/RNA polymerases"/>
    <property type="match status" value="1"/>
</dbReference>
<dbReference type="AlphaFoldDB" id="A0A5B6V075"/>
<comment type="caution">
    <text evidence="1">The sequence shown here is derived from an EMBL/GenBank/DDBJ whole genome shotgun (WGS) entry which is preliminary data.</text>
</comment>
<protein>
    <submittedName>
        <fullName evidence="1">Reverse transcriptase</fullName>
    </submittedName>
</protein>
<keyword evidence="1" id="KW-0808">Transferase</keyword>
<dbReference type="InterPro" id="IPR043502">
    <property type="entry name" value="DNA/RNA_pol_sf"/>
</dbReference>
<dbReference type="InterPro" id="IPR043128">
    <property type="entry name" value="Rev_trsase/Diguanyl_cyclase"/>
</dbReference>
<sequence>MIEEVLDVFMDDFLVYEDSFTECLENLERVLEKCEETNFVLEFDTMKIEVIEKLPPRLFFVEFRILGACWVLLTLHQGFFAHI</sequence>